<dbReference type="PANTHER" id="PTHR45835">
    <property type="entry name" value="YALI0A06105P"/>
    <property type="match status" value="1"/>
</dbReference>
<dbReference type="AlphaFoldDB" id="A0A2I0B4J8"/>
<evidence type="ECO:0000313" key="2">
    <source>
        <dbReference type="Proteomes" id="UP000236161"/>
    </source>
</evidence>
<proteinExistence type="predicted"/>
<dbReference type="EMBL" id="KZ451915">
    <property type="protein sequence ID" value="PKA62723.1"/>
    <property type="molecule type" value="Genomic_DNA"/>
</dbReference>
<dbReference type="OrthoDB" id="674670at2759"/>
<accession>A0A2I0B4J8</accession>
<organism evidence="1 2">
    <name type="scientific">Apostasia shenzhenica</name>
    <dbReference type="NCBI Taxonomy" id="1088818"/>
    <lineage>
        <taxon>Eukaryota</taxon>
        <taxon>Viridiplantae</taxon>
        <taxon>Streptophyta</taxon>
        <taxon>Embryophyta</taxon>
        <taxon>Tracheophyta</taxon>
        <taxon>Spermatophyta</taxon>
        <taxon>Magnoliopsida</taxon>
        <taxon>Liliopsida</taxon>
        <taxon>Asparagales</taxon>
        <taxon>Orchidaceae</taxon>
        <taxon>Apostasioideae</taxon>
        <taxon>Apostasia</taxon>
    </lineage>
</organism>
<protein>
    <recommendedName>
        <fullName evidence="3">Integrase catalytic domain-containing protein</fullName>
    </recommendedName>
</protein>
<keyword evidence="2" id="KW-1185">Reference proteome</keyword>
<evidence type="ECO:0000313" key="1">
    <source>
        <dbReference type="EMBL" id="PKA62723.1"/>
    </source>
</evidence>
<dbReference type="Proteomes" id="UP000236161">
    <property type="component" value="Unassembled WGS sequence"/>
</dbReference>
<sequence length="50" mass="5918">MNFVYGLPKFKGYDAIWVIVNWLSKSVHFLPIKMTHSPEHLVKLYIDEIV</sequence>
<gene>
    <name evidence="1" type="ORF">AXF42_Ash018931</name>
</gene>
<evidence type="ECO:0008006" key="3">
    <source>
        <dbReference type="Google" id="ProtNLM"/>
    </source>
</evidence>
<reference evidence="1 2" key="1">
    <citation type="journal article" date="2017" name="Nature">
        <title>The Apostasia genome and the evolution of orchids.</title>
        <authorList>
            <person name="Zhang G.Q."/>
            <person name="Liu K.W."/>
            <person name="Li Z."/>
            <person name="Lohaus R."/>
            <person name="Hsiao Y.Y."/>
            <person name="Niu S.C."/>
            <person name="Wang J.Y."/>
            <person name="Lin Y.C."/>
            <person name="Xu Q."/>
            <person name="Chen L.J."/>
            <person name="Yoshida K."/>
            <person name="Fujiwara S."/>
            <person name="Wang Z.W."/>
            <person name="Zhang Y.Q."/>
            <person name="Mitsuda N."/>
            <person name="Wang M."/>
            <person name="Liu G.H."/>
            <person name="Pecoraro L."/>
            <person name="Huang H.X."/>
            <person name="Xiao X.J."/>
            <person name="Lin M."/>
            <person name="Wu X.Y."/>
            <person name="Wu W.L."/>
            <person name="Chen Y.Y."/>
            <person name="Chang S.B."/>
            <person name="Sakamoto S."/>
            <person name="Ohme-Takagi M."/>
            <person name="Yagi M."/>
            <person name="Zeng S.J."/>
            <person name="Shen C.Y."/>
            <person name="Yeh C.M."/>
            <person name="Luo Y.B."/>
            <person name="Tsai W.C."/>
            <person name="Van de Peer Y."/>
            <person name="Liu Z.J."/>
        </authorList>
    </citation>
    <scope>NUCLEOTIDE SEQUENCE [LARGE SCALE GENOMIC DNA]</scope>
    <source>
        <strain evidence="2">cv. Shenzhen</strain>
        <tissue evidence="1">Stem</tissue>
    </source>
</reference>
<name>A0A2I0B4J8_9ASPA</name>
<dbReference type="PANTHER" id="PTHR45835:SF99">
    <property type="entry name" value="CHROMO DOMAIN-CONTAINING PROTEIN-RELATED"/>
    <property type="match status" value="1"/>
</dbReference>